<dbReference type="SUPFAM" id="SSF51735">
    <property type="entry name" value="NAD(P)-binding Rossmann-fold domains"/>
    <property type="match status" value="1"/>
</dbReference>
<evidence type="ECO:0000256" key="2">
    <source>
        <dbReference type="ARBA" id="ARBA00022857"/>
    </source>
</evidence>
<dbReference type="AlphaFoldDB" id="A0A6G1FX06"/>
<evidence type="ECO:0000313" key="6">
    <source>
        <dbReference type="Proteomes" id="UP000504638"/>
    </source>
</evidence>
<evidence type="ECO:0000256" key="4">
    <source>
        <dbReference type="RuleBase" id="RU000363"/>
    </source>
</evidence>
<reference evidence="7" key="3">
    <citation type="submission" date="2025-04" db="UniProtKB">
        <authorList>
            <consortium name="RefSeq"/>
        </authorList>
    </citation>
    <scope>IDENTIFICATION</scope>
    <source>
        <strain evidence="7">CBS 781.70</strain>
    </source>
</reference>
<organism evidence="5">
    <name type="scientific">Eremomyces bilateralis CBS 781.70</name>
    <dbReference type="NCBI Taxonomy" id="1392243"/>
    <lineage>
        <taxon>Eukaryota</taxon>
        <taxon>Fungi</taxon>
        <taxon>Dikarya</taxon>
        <taxon>Ascomycota</taxon>
        <taxon>Pezizomycotina</taxon>
        <taxon>Dothideomycetes</taxon>
        <taxon>Dothideomycetes incertae sedis</taxon>
        <taxon>Eremomycetales</taxon>
        <taxon>Eremomycetaceae</taxon>
        <taxon>Eremomyces</taxon>
    </lineage>
</organism>
<proteinExistence type="inferred from homology"/>
<evidence type="ECO:0000313" key="5">
    <source>
        <dbReference type="EMBL" id="KAF1810323.1"/>
    </source>
</evidence>
<gene>
    <name evidence="5 7" type="ORF">P152DRAFT_94793</name>
</gene>
<comment type="similarity">
    <text evidence="1 4">Belongs to the short-chain dehydrogenases/reductases (SDR) family.</text>
</comment>
<dbReference type="GO" id="GO:0016491">
    <property type="term" value="F:oxidoreductase activity"/>
    <property type="evidence" value="ECO:0007669"/>
    <property type="project" value="UniProtKB-KW"/>
</dbReference>
<evidence type="ECO:0000313" key="7">
    <source>
        <dbReference type="RefSeq" id="XP_033531954.1"/>
    </source>
</evidence>
<evidence type="ECO:0000256" key="3">
    <source>
        <dbReference type="ARBA" id="ARBA00023002"/>
    </source>
</evidence>
<dbReference type="Pfam" id="PF00106">
    <property type="entry name" value="adh_short"/>
    <property type="match status" value="1"/>
</dbReference>
<name>A0A6G1FX06_9PEZI</name>
<keyword evidence="3" id="KW-0560">Oxidoreductase</keyword>
<dbReference type="PANTHER" id="PTHR24321:SF8">
    <property type="entry name" value="ESTRADIOL 17-BETA-DEHYDROGENASE 8-RELATED"/>
    <property type="match status" value="1"/>
</dbReference>
<dbReference type="PRINTS" id="PR00080">
    <property type="entry name" value="SDRFAMILY"/>
</dbReference>
<dbReference type="InterPro" id="IPR020904">
    <property type="entry name" value="Sc_DH/Rdtase_CS"/>
</dbReference>
<dbReference type="Gene3D" id="3.40.50.720">
    <property type="entry name" value="NAD(P)-binding Rossmann-like Domain"/>
    <property type="match status" value="1"/>
</dbReference>
<dbReference type="OrthoDB" id="417891at2759"/>
<dbReference type="InterPro" id="IPR036291">
    <property type="entry name" value="NAD(P)-bd_dom_sf"/>
</dbReference>
<reference evidence="5 7" key="1">
    <citation type="submission" date="2020-01" db="EMBL/GenBank/DDBJ databases">
        <authorList>
            <consortium name="DOE Joint Genome Institute"/>
            <person name="Haridas S."/>
            <person name="Albert R."/>
            <person name="Binder M."/>
            <person name="Bloem J."/>
            <person name="Labutti K."/>
            <person name="Salamov A."/>
            <person name="Andreopoulos B."/>
            <person name="Baker S.E."/>
            <person name="Barry K."/>
            <person name="Bills G."/>
            <person name="Bluhm B.H."/>
            <person name="Cannon C."/>
            <person name="Castanera R."/>
            <person name="Culley D.E."/>
            <person name="Daum C."/>
            <person name="Ezra D."/>
            <person name="Gonzalez J.B."/>
            <person name="Henrissat B."/>
            <person name="Kuo A."/>
            <person name="Liang C."/>
            <person name="Lipzen A."/>
            <person name="Lutzoni F."/>
            <person name="Magnuson J."/>
            <person name="Mondo S."/>
            <person name="Nolan M."/>
            <person name="Ohm R."/>
            <person name="Pangilinan J."/>
            <person name="Park H.-J."/>
            <person name="Ramirez L."/>
            <person name="Alfaro M."/>
            <person name="Sun H."/>
            <person name="Tritt A."/>
            <person name="Yoshinaga Y."/>
            <person name="Zwiers L.-H."/>
            <person name="Turgeon B.G."/>
            <person name="Goodwin S.B."/>
            <person name="Spatafora J.W."/>
            <person name="Crous P.W."/>
            <person name="Grigoriev I.V."/>
        </authorList>
    </citation>
    <scope>NUCLEOTIDE SEQUENCE</scope>
    <source>
        <strain evidence="5 7">CBS 781.70</strain>
    </source>
</reference>
<accession>A0A6G1FX06</accession>
<keyword evidence="6" id="KW-1185">Reference proteome</keyword>
<dbReference type="RefSeq" id="XP_033531954.1">
    <property type="nucleotide sequence ID" value="XM_033683373.1"/>
</dbReference>
<keyword evidence="2" id="KW-0521">NADP</keyword>
<dbReference type="EMBL" id="ML975166">
    <property type="protein sequence ID" value="KAF1810323.1"/>
    <property type="molecule type" value="Genomic_DNA"/>
</dbReference>
<dbReference type="Proteomes" id="UP000504638">
    <property type="component" value="Unplaced"/>
</dbReference>
<dbReference type="PRINTS" id="PR00081">
    <property type="entry name" value="GDHRDH"/>
</dbReference>
<sequence>MSKFLAGKTAIVTGGAGGLGLAIVQRFLSEGANVVATDIDPKRLEECPATVPAEHRERLLAVQCDSTDESAVEKTIEETVQKLGRLDILINCAAINDQMAPVGDCPRALWDRNLLVNLTAPFITSQHSVRQMLKQEPKGGVLLNIISSAGEFGYRAGCAYTASKHGLVGLTKNTAAFYGPEGIRCLAIMPGPMKTNMGSDAHDVSKYHPEGLRLASSSMAAGLRWNPIEEVAKTVALLCTDGVGTINGSLVNCDNGWTCI</sequence>
<dbReference type="CDD" id="cd05233">
    <property type="entry name" value="SDR_c"/>
    <property type="match status" value="1"/>
</dbReference>
<dbReference type="GeneID" id="54423943"/>
<protein>
    <submittedName>
        <fullName evidence="5 7">Dehydrogenase</fullName>
    </submittedName>
</protein>
<evidence type="ECO:0000256" key="1">
    <source>
        <dbReference type="ARBA" id="ARBA00006484"/>
    </source>
</evidence>
<reference evidence="7" key="2">
    <citation type="submission" date="2020-04" db="EMBL/GenBank/DDBJ databases">
        <authorList>
            <consortium name="NCBI Genome Project"/>
        </authorList>
    </citation>
    <scope>NUCLEOTIDE SEQUENCE</scope>
    <source>
        <strain evidence="7">CBS 781.70</strain>
    </source>
</reference>
<dbReference type="PANTHER" id="PTHR24321">
    <property type="entry name" value="DEHYDROGENASES, SHORT CHAIN"/>
    <property type="match status" value="1"/>
</dbReference>
<dbReference type="FunFam" id="3.40.50.720:FF:000084">
    <property type="entry name" value="Short-chain dehydrogenase reductase"/>
    <property type="match status" value="1"/>
</dbReference>
<dbReference type="InterPro" id="IPR002347">
    <property type="entry name" value="SDR_fam"/>
</dbReference>
<dbReference type="PROSITE" id="PS00061">
    <property type="entry name" value="ADH_SHORT"/>
    <property type="match status" value="1"/>
</dbReference>